<accession>A0A819MCM8</accession>
<dbReference type="AlphaFoldDB" id="A0A819MCM8"/>
<gene>
    <name evidence="1" type="ORF">OTI717_LOCUS27782</name>
</gene>
<evidence type="ECO:0000313" key="2">
    <source>
        <dbReference type="Proteomes" id="UP000663823"/>
    </source>
</evidence>
<sequence>MFTCEDTFTNDIKTNLSQYTFHLEINNHQQSNSDNDEDCSCNSCECSSCTDEHNYDENILVDNNTMHINSHQLINTKESTNKTSYP</sequence>
<dbReference type="EMBL" id="CAJOAX010006344">
    <property type="protein sequence ID" value="CAF3977778.1"/>
    <property type="molecule type" value="Genomic_DNA"/>
</dbReference>
<evidence type="ECO:0000313" key="1">
    <source>
        <dbReference type="EMBL" id="CAF3977778.1"/>
    </source>
</evidence>
<feature type="non-terminal residue" evidence="1">
    <location>
        <position position="86"/>
    </location>
</feature>
<dbReference type="Proteomes" id="UP000663823">
    <property type="component" value="Unassembled WGS sequence"/>
</dbReference>
<name>A0A819MCM8_9BILA</name>
<reference evidence="1" key="1">
    <citation type="submission" date="2021-02" db="EMBL/GenBank/DDBJ databases">
        <authorList>
            <person name="Nowell W R."/>
        </authorList>
    </citation>
    <scope>NUCLEOTIDE SEQUENCE</scope>
</reference>
<organism evidence="1 2">
    <name type="scientific">Rotaria sordida</name>
    <dbReference type="NCBI Taxonomy" id="392033"/>
    <lineage>
        <taxon>Eukaryota</taxon>
        <taxon>Metazoa</taxon>
        <taxon>Spiralia</taxon>
        <taxon>Gnathifera</taxon>
        <taxon>Rotifera</taxon>
        <taxon>Eurotatoria</taxon>
        <taxon>Bdelloidea</taxon>
        <taxon>Philodinida</taxon>
        <taxon>Philodinidae</taxon>
        <taxon>Rotaria</taxon>
    </lineage>
</organism>
<proteinExistence type="predicted"/>
<comment type="caution">
    <text evidence="1">The sequence shown here is derived from an EMBL/GenBank/DDBJ whole genome shotgun (WGS) entry which is preliminary data.</text>
</comment>
<protein>
    <submittedName>
        <fullName evidence="1">Uncharacterized protein</fullName>
    </submittedName>
</protein>